<protein>
    <recommendedName>
        <fullName evidence="4">PiggyBac transposable element-derived protein domain-containing protein</fullName>
    </recommendedName>
</protein>
<organism evidence="2 3">
    <name type="scientific">Acrasis kona</name>
    <dbReference type="NCBI Taxonomy" id="1008807"/>
    <lineage>
        <taxon>Eukaryota</taxon>
        <taxon>Discoba</taxon>
        <taxon>Heterolobosea</taxon>
        <taxon>Tetramitia</taxon>
        <taxon>Eutetramitia</taxon>
        <taxon>Acrasidae</taxon>
        <taxon>Acrasis</taxon>
    </lineage>
</organism>
<accession>A0AAW2YS46</accession>
<dbReference type="AlphaFoldDB" id="A0AAW2YS46"/>
<evidence type="ECO:0000256" key="1">
    <source>
        <dbReference type="SAM" id="MobiDB-lite"/>
    </source>
</evidence>
<feature type="compositionally biased region" description="Basic residues" evidence="1">
    <location>
        <begin position="63"/>
        <end position="79"/>
    </location>
</feature>
<sequence>MQTLRSSRAASLLITPRVLDDEPCAVETINENEFKSLDDSYKDIYTTDDSSSEFEEISDAGKTKKRYRKSNKHQKSKKKKTDDVPLDFVVASTRSVLLKHLKDTISPQTPTTIDMSYEDYKRVFNANSCTSYEPRSKVRNSDSSTMFSINKEQFIAIFGDNEEYQTTTKDNIVTELIFPVVCCFMVNNNPTKYISNFKWYSIKVKSSRNGQPVSTFNGIQVRKTMRHALAMKRKKKY</sequence>
<feature type="region of interest" description="Disordered" evidence="1">
    <location>
        <begin position="57"/>
        <end position="80"/>
    </location>
</feature>
<reference evidence="2 3" key="1">
    <citation type="submission" date="2024-03" db="EMBL/GenBank/DDBJ databases">
        <title>The Acrasis kona genome and developmental transcriptomes reveal deep origins of eukaryotic multicellular pathways.</title>
        <authorList>
            <person name="Sheikh S."/>
            <person name="Fu C.-J."/>
            <person name="Brown M.W."/>
            <person name="Baldauf S.L."/>
        </authorList>
    </citation>
    <scope>NUCLEOTIDE SEQUENCE [LARGE SCALE GENOMIC DNA]</scope>
    <source>
        <strain evidence="2 3">ATCC MYA-3509</strain>
    </source>
</reference>
<evidence type="ECO:0000313" key="2">
    <source>
        <dbReference type="EMBL" id="KAL0480020.1"/>
    </source>
</evidence>
<dbReference type="EMBL" id="JAOPGA020000618">
    <property type="protein sequence ID" value="KAL0480020.1"/>
    <property type="molecule type" value="Genomic_DNA"/>
</dbReference>
<evidence type="ECO:0000313" key="3">
    <source>
        <dbReference type="Proteomes" id="UP001431209"/>
    </source>
</evidence>
<comment type="caution">
    <text evidence="2">The sequence shown here is derived from an EMBL/GenBank/DDBJ whole genome shotgun (WGS) entry which is preliminary data.</text>
</comment>
<proteinExistence type="predicted"/>
<name>A0AAW2YS46_9EUKA</name>
<gene>
    <name evidence="2" type="ORF">AKO1_003658</name>
</gene>
<evidence type="ECO:0008006" key="4">
    <source>
        <dbReference type="Google" id="ProtNLM"/>
    </source>
</evidence>
<keyword evidence="3" id="KW-1185">Reference proteome</keyword>
<dbReference type="Proteomes" id="UP001431209">
    <property type="component" value="Unassembled WGS sequence"/>
</dbReference>